<feature type="domain" description="Squalene cyclase C-terminal" evidence="1">
    <location>
        <begin position="343"/>
        <end position="506"/>
    </location>
</feature>
<evidence type="ECO:0000259" key="1">
    <source>
        <dbReference type="Pfam" id="PF13243"/>
    </source>
</evidence>
<dbReference type="Gene3D" id="1.50.10.20">
    <property type="match status" value="2"/>
</dbReference>
<evidence type="ECO:0000313" key="3">
    <source>
        <dbReference type="Proteomes" id="UP000266677"/>
    </source>
</evidence>
<gene>
    <name evidence="2" type="ORF">D5S18_34115</name>
</gene>
<dbReference type="InterPro" id="IPR032696">
    <property type="entry name" value="SQ_cyclase_C"/>
</dbReference>
<name>A0A3A4K341_9NOCA</name>
<dbReference type="RefSeq" id="WP_120045240.1">
    <property type="nucleotide sequence ID" value="NZ_QZFU01000055.1"/>
</dbReference>
<reference evidence="2 3" key="1">
    <citation type="submission" date="2018-09" db="EMBL/GenBank/DDBJ databases">
        <title>YIM PH21274 draft genome.</title>
        <authorList>
            <person name="Miao C."/>
        </authorList>
    </citation>
    <scope>NUCLEOTIDE SEQUENCE [LARGE SCALE GENOMIC DNA]</scope>
    <source>
        <strain evidence="2 3">YIM PH 21724</strain>
    </source>
</reference>
<dbReference type="UniPathway" id="UPA00337"/>
<evidence type="ECO:0000313" key="2">
    <source>
        <dbReference type="EMBL" id="RJO68436.1"/>
    </source>
</evidence>
<dbReference type="AlphaFoldDB" id="A0A3A4K341"/>
<dbReference type="InterPro" id="IPR008930">
    <property type="entry name" value="Terpenoid_cyclase/PrenylTrfase"/>
</dbReference>
<dbReference type="Proteomes" id="UP000266677">
    <property type="component" value="Unassembled WGS sequence"/>
</dbReference>
<sequence>MRPLTPSSARTPWPAELFPAALDSATARLRSYLLGRVGPDGAVRDRCRSRVLESVLALNLLERTGSAPQGRARLIEFLRAQVPQDPLDRILLELGLTHAAVDPPAGLIEAIVAGAPSFTGARKHAMIDAIFALYGHAPGADLDPAAFDRTGLHCWALAQVAAVKVVLADATGRLDLIDDADVRTLLETRAQSDIWENNVLIHLWVLHALHRLPGHEDVVRAGVATALAHQQEDGGLPFVGDTDIWCTANAGVALASAAAPPESLHRIAGYLLSQQQSDGGWSYTDLARQTDVDDTSVVIQFLDVLDADRYGEVIRRGERSMLAVRNPDGGFPTYIAGAASEACMTAAVVDALTLRSEQHKDTIASGFESMAVQQSTDGSFPPAWSSSRLHAVFRALLATTRNPANQPAHVQQMTKRMLALVLDGQNSDGGWGQQHGEPSDAVSTAYALISLCCQDDPAPAVRAATYLLACQRADGGIVSRSDSIGPRPLRFTVPVLADIFALLALGHLTCRIARSAP</sequence>
<comment type="caution">
    <text evidence="2">The sequence shown here is derived from an EMBL/GenBank/DDBJ whole genome shotgun (WGS) entry which is preliminary data.</text>
</comment>
<dbReference type="OrthoDB" id="9758578at2"/>
<organism evidence="2 3">
    <name type="scientific">Nocardia panacis</name>
    <dbReference type="NCBI Taxonomy" id="2340916"/>
    <lineage>
        <taxon>Bacteria</taxon>
        <taxon>Bacillati</taxon>
        <taxon>Actinomycetota</taxon>
        <taxon>Actinomycetes</taxon>
        <taxon>Mycobacteriales</taxon>
        <taxon>Nocardiaceae</taxon>
        <taxon>Nocardia</taxon>
    </lineage>
</organism>
<keyword evidence="3" id="KW-1185">Reference proteome</keyword>
<dbReference type="Pfam" id="PF13243">
    <property type="entry name" value="SQHop_cyclase_C"/>
    <property type="match status" value="1"/>
</dbReference>
<protein>
    <recommendedName>
        <fullName evidence="1">Squalene cyclase C-terminal domain-containing protein</fullName>
    </recommendedName>
</protein>
<accession>A0A3A4K341</accession>
<dbReference type="CDD" id="cd00688">
    <property type="entry name" value="ISOPREN_C2_like"/>
    <property type="match status" value="1"/>
</dbReference>
<proteinExistence type="predicted"/>
<dbReference type="EMBL" id="QZFU01000055">
    <property type="protein sequence ID" value="RJO68436.1"/>
    <property type="molecule type" value="Genomic_DNA"/>
</dbReference>
<dbReference type="SUPFAM" id="SSF48239">
    <property type="entry name" value="Terpenoid cyclases/Protein prenyltransferases"/>
    <property type="match status" value="2"/>
</dbReference>